<gene>
    <name evidence="1" type="ORF">Ctob_010661</name>
</gene>
<dbReference type="Proteomes" id="UP000037460">
    <property type="component" value="Unassembled WGS sequence"/>
</dbReference>
<reference evidence="2" key="1">
    <citation type="journal article" date="2015" name="PLoS Genet.">
        <title>Genome Sequence and Transcriptome Analyses of Chrysochromulina tobin: Metabolic Tools for Enhanced Algal Fitness in the Prominent Order Prymnesiales (Haptophyceae).</title>
        <authorList>
            <person name="Hovde B.T."/>
            <person name="Deodato C.R."/>
            <person name="Hunsperger H.M."/>
            <person name="Ryken S.A."/>
            <person name="Yost W."/>
            <person name="Jha R.K."/>
            <person name="Patterson J."/>
            <person name="Monnat R.J. Jr."/>
            <person name="Barlow S.B."/>
            <person name="Starkenburg S.R."/>
            <person name="Cattolico R.A."/>
        </authorList>
    </citation>
    <scope>NUCLEOTIDE SEQUENCE</scope>
    <source>
        <strain evidence="2">CCMP291</strain>
    </source>
</reference>
<evidence type="ECO:0000313" key="1">
    <source>
        <dbReference type="EMBL" id="KOO23460.1"/>
    </source>
</evidence>
<organism evidence="1 2">
    <name type="scientific">Chrysochromulina tobinii</name>
    <dbReference type="NCBI Taxonomy" id="1460289"/>
    <lineage>
        <taxon>Eukaryota</taxon>
        <taxon>Haptista</taxon>
        <taxon>Haptophyta</taxon>
        <taxon>Prymnesiophyceae</taxon>
        <taxon>Prymnesiales</taxon>
        <taxon>Chrysochromulinaceae</taxon>
        <taxon>Chrysochromulina</taxon>
    </lineage>
</organism>
<dbReference type="AlphaFoldDB" id="A0A0M0JAH0"/>
<keyword evidence="2" id="KW-1185">Reference proteome</keyword>
<name>A0A0M0JAH0_9EUKA</name>
<evidence type="ECO:0000313" key="2">
    <source>
        <dbReference type="Proteomes" id="UP000037460"/>
    </source>
</evidence>
<proteinExistence type="predicted"/>
<accession>A0A0M0JAH0</accession>
<dbReference type="EMBL" id="JWZX01003189">
    <property type="protein sequence ID" value="KOO23460.1"/>
    <property type="molecule type" value="Genomic_DNA"/>
</dbReference>
<sequence>MPLNYHEKRKARGMLADKQGVNSIAEELQCEAWEIQELADAKPKAVRRPICTGLLPCLSRPLRAFGLAA</sequence>
<protein>
    <submittedName>
        <fullName evidence="1">Uncharacterized protein</fullName>
    </submittedName>
</protein>
<comment type="caution">
    <text evidence="1">The sequence shown here is derived from an EMBL/GenBank/DDBJ whole genome shotgun (WGS) entry which is preliminary data.</text>
</comment>